<dbReference type="AlphaFoldDB" id="A0A3N6V1A9"/>
<evidence type="ECO:0000313" key="1">
    <source>
        <dbReference type="EMBL" id="RQM38855.1"/>
    </source>
</evidence>
<comment type="caution">
    <text evidence="1">The sequence shown here is derived from an EMBL/GenBank/DDBJ whole genome shotgun (WGS) entry which is preliminary data.</text>
</comment>
<dbReference type="Proteomes" id="UP000279457">
    <property type="component" value="Unassembled WGS sequence"/>
</dbReference>
<reference evidence="1 2" key="1">
    <citation type="submission" date="2018-10" db="EMBL/GenBank/DDBJ databases">
        <title>Draft genome sequence for the type isolate of Erwinia psidii, agent causal of bacterial blight in guava (Psidium guajava) and wilt and die-back of Eucalyptus spp.</title>
        <authorList>
            <person name="Hermenegildo P.S."/>
            <person name="Santos S.A."/>
            <person name="Guimaraes L.M.S."/>
            <person name="Vidigal P.M.P."/>
            <person name="Pereira I.C."/>
            <person name="Badel J.L."/>
            <person name="Alfenas-Zerbini P."/>
            <person name="Ferreira M.A.S.V."/>
            <person name="Alfenas A.C."/>
        </authorList>
    </citation>
    <scope>NUCLEOTIDE SEQUENCE [LARGE SCALE GENOMIC DNA]</scope>
    <source>
        <strain evidence="1 2">IBSBF 435</strain>
    </source>
</reference>
<evidence type="ECO:0000313" key="2">
    <source>
        <dbReference type="Proteomes" id="UP000279457"/>
    </source>
</evidence>
<proteinExistence type="predicted"/>
<organism evidence="1 2">
    <name type="scientific">Erwinia psidii</name>
    <dbReference type="NCBI Taxonomy" id="69224"/>
    <lineage>
        <taxon>Bacteria</taxon>
        <taxon>Pseudomonadati</taxon>
        <taxon>Pseudomonadota</taxon>
        <taxon>Gammaproteobacteria</taxon>
        <taxon>Enterobacterales</taxon>
        <taxon>Erwiniaceae</taxon>
        <taxon>Erwinia</taxon>
    </lineage>
</organism>
<keyword evidence="2" id="KW-1185">Reference proteome</keyword>
<dbReference type="EMBL" id="RHHM01000004">
    <property type="protein sequence ID" value="RQM38855.1"/>
    <property type="molecule type" value="Genomic_DNA"/>
</dbReference>
<sequence>MKPAFGCFYLPLTILADGNNAFRYTHPDAPTSDNDEDTRHTSGCGQPEVQDTWFNIERCPVFFDKDRLHFRRFAKYVAALWKMASSSSRSASWRLSRTFSAATHFDVLRR</sequence>
<protein>
    <submittedName>
        <fullName evidence="1">Uncharacterized protein</fullName>
    </submittedName>
</protein>
<accession>A0A3N6V1A9</accession>
<name>A0A3N6V1A9_9GAMM</name>
<gene>
    <name evidence="1" type="ORF">EB241_06550</name>
</gene>